<feature type="compositionally biased region" description="Basic and acidic residues" evidence="2">
    <location>
        <begin position="482"/>
        <end position="494"/>
    </location>
</feature>
<feature type="region of interest" description="Disordered" evidence="2">
    <location>
        <begin position="352"/>
        <end position="376"/>
    </location>
</feature>
<dbReference type="PANTHER" id="PTHR16517">
    <property type="entry name" value="TUBBY-RELATED"/>
    <property type="match status" value="1"/>
</dbReference>
<dbReference type="Proteomes" id="UP001438707">
    <property type="component" value="Unassembled WGS sequence"/>
</dbReference>
<dbReference type="EMBL" id="JALJOS010000050">
    <property type="protein sequence ID" value="KAK9819129.1"/>
    <property type="molecule type" value="Genomic_DNA"/>
</dbReference>
<feature type="region of interest" description="Disordered" evidence="2">
    <location>
        <begin position="395"/>
        <end position="549"/>
    </location>
</feature>
<evidence type="ECO:0000313" key="4">
    <source>
        <dbReference type="EMBL" id="KAK9819129.1"/>
    </source>
</evidence>
<feature type="compositionally biased region" description="Low complexity" evidence="2">
    <location>
        <begin position="561"/>
        <end position="577"/>
    </location>
</feature>
<name>A0AAW1QAA6_9CHLO</name>
<feature type="compositionally biased region" description="Polar residues" evidence="2">
    <location>
        <begin position="427"/>
        <end position="437"/>
    </location>
</feature>
<feature type="region of interest" description="Disordered" evidence="2">
    <location>
        <begin position="74"/>
        <end position="280"/>
    </location>
</feature>
<evidence type="ECO:0000256" key="2">
    <source>
        <dbReference type="SAM" id="MobiDB-lite"/>
    </source>
</evidence>
<feature type="compositionally biased region" description="Basic and acidic residues" evidence="2">
    <location>
        <begin position="238"/>
        <end position="248"/>
    </location>
</feature>
<feature type="domain" description="Tubby C-terminal" evidence="3">
    <location>
        <begin position="762"/>
        <end position="995"/>
    </location>
</feature>
<keyword evidence="5" id="KW-1185">Reference proteome</keyword>
<organism evidence="4 5">
    <name type="scientific">Apatococcus lobatus</name>
    <dbReference type="NCBI Taxonomy" id="904363"/>
    <lineage>
        <taxon>Eukaryota</taxon>
        <taxon>Viridiplantae</taxon>
        <taxon>Chlorophyta</taxon>
        <taxon>core chlorophytes</taxon>
        <taxon>Trebouxiophyceae</taxon>
        <taxon>Chlorellales</taxon>
        <taxon>Chlorellaceae</taxon>
        <taxon>Apatococcus</taxon>
    </lineage>
</organism>
<sequence>MLSARGSFKEGPMSERSMASPKRLDSRKGSRPLTPASQQALDQAVRVFQNDLFGEDNKHNDALAEFHHVVDLHERTPTSSGTPTGLSTAQSLRLSRASSLSSRPSTPIRSLTAREGRRMGSPRPGQAFLNTPTRPLTPLSQAAVTSPFSRPSTTPSPGPGFQRTSSLNASRDIGRLASMEASEGQSRSPRGPSRPTTAPDRQFARAPSENALPSGALTARGPQEGGRPSWMGPIDAWDISRGDPDSRRPSTAGFSELGMQVHPISRPGTSSGTKGSSADLDRKGSLYISSLYSADAARPDTGTGILHIDQENDSLLMGTGSDDQDDPRTILSLLEDDENKQPVMNSAALKRALKKELPGASPLPTARAGKPSKAAPAAISLEASSIWDYSHAENDAASGPAVTAGSGKSTVEVNSSSRDTLRDETSQQEASQRTTIHANPGADVLKLDDDDGRADSAKQSTASQPAAEPVMPETSAQPTKPTADELLVRLRQEQSKQQQNLKPPESKKPDGIADFLLLEDASGDEDEEDEALRPQPGLASPKYVTRDGRAVPPLSASLLEAAAAAERGQQSAAGQSSVPQTARGQGPDPPSRPYTADSALSSRPVTRGDGSSAGSRPMTPTQRMQQDMAASQRKRLQRLQGSMNRNTNGPGLLTPRMSRQDSLPSNPPSRPTTAPVLSEPEAADYKVISTPPPAYSAAAEMRATRSSTTASETHTSVDGDAIGIEPFSRPTTAASRNMPATLQAAIPSDQLREFVMRPALDNGRPWQCFIRRNRGTAKMFPRYTLFMEGSNQVLLAARRRKKSKSSNYVITLDAHSVGRRSPTFCGKVRSNFVGTGFTIYDTGAKPGSRASESGQPTRAELGMVSYQTNILGTRGPRKMSALIPALQDEREACLLQPRDPADSLLERAKREELPDNTIPMYNQPPRWNDQLGAYCLNFSGRVTQASVKNFQLVPEHEDRVLLQFGKVGRDMFTMDFQHPMSAFQAFAICLTSFDNKLACE</sequence>
<dbReference type="PRINTS" id="PR01573">
    <property type="entry name" value="SUPERTUBBY"/>
</dbReference>
<protein>
    <recommendedName>
        <fullName evidence="3">Tubby C-terminal domain-containing protein</fullName>
    </recommendedName>
</protein>
<dbReference type="InterPro" id="IPR000007">
    <property type="entry name" value="Tubby_C"/>
</dbReference>
<reference evidence="4 5" key="1">
    <citation type="journal article" date="2024" name="Nat. Commun.">
        <title>Phylogenomics reveals the evolutionary origins of lichenization in chlorophyte algae.</title>
        <authorList>
            <person name="Puginier C."/>
            <person name="Libourel C."/>
            <person name="Otte J."/>
            <person name="Skaloud P."/>
            <person name="Haon M."/>
            <person name="Grisel S."/>
            <person name="Petersen M."/>
            <person name="Berrin J.G."/>
            <person name="Delaux P.M."/>
            <person name="Dal Grande F."/>
            <person name="Keller J."/>
        </authorList>
    </citation>
    <scope>NUCLEOTIDE SEQUENCE [LARGE SCALE GENOMIC DNA]</scope>
    <source>
        <strain evidence="4 5">SAG 2145</strain>
    </source>
</reference>
<dbReference type="InterPro" id="IPR025659">
    <property type="entry name" value="Tubby-like_C"/>
</dbReference>
<dbReference type="PANTHER" id="PTHR16517:SF7">
    <property type="entry name" value="PROTEIN KING TUBBY"/>
    <property type="match status" value="1"/>
</dbReference>
<dbReference type="Gene3D" id="3.20.90.10">
    <property type="entry name" value="Tubby Protein, Chain A"/>
    <property type="match status" value="1"/>
</dbReference>
<dbReference type="SUPFAM" id="SSF54518">
    <property type="entry name" value="Tubby C-terminal domain-like"/>
    <property type="match status" value="1"/>
</dbReference>
<evidence type="ECO:0000259" key="3">
    <source>
        <dbReference type="Pfam" id="PF01167"/>
    </source>
</evidence>
<feature type="compositionally biased region" description="Polar residues" evidence="2">
    <location>
        <begin position="128"/>
        <end position="144"/>
    </location>
</feature>
<feature type="compositionally biased region" description="Low complexity" evidence="2">
    <location>
        <begin position="145"/>
        <end position="161"/>
    </location>
</feature>
<feature type="compositionally biased region" description="Acidic residues" evidence="2">
    <location>
        <begin position="521"/>
        <end position="530"/>
    </location>
</feature>
<feature type="compositionally biased region" description="Polar residues" evidence="2">
    <location>
        <begin position="639"/>
        <end position="649"/>
    </location>
</feature>
<feature type="region of interest" description="Disordered" evidence="2">
    <location>
        <begin position="561"/>
        <end position="684"/>
    </location>
</feature>
<gene>
    <name evidence="4" type="ORF">WJX74_007829</name>
</gene>
<feature type="compositionally biased region" description="Polar residues" evidence="2">
    <location>
        <begin position="406"/>
        <end position="418"/>
    </location>
</feature>
<feature type="compositionally biased region" description="Polar residues" evidence="2">
    <location>
        <begin position="267"/>
        <end position="276"/>
    </location>
</feature>
<evidence type="ECO:0000256" key="1">
    <source>
        <dbReference type="ARBA" id="ARBA00007129"/>
    </source>
</evidence>
<accession>A0AAW1QAA6</accession>
<feature type="region of interest" description="Disordered" evidence="2">
    <location>
        <begin position="1"/>
        <end position="42"/>
    </location>
</feature>
<comment type="caution">
    <text evidence="4">The sequence shown here is derived from an EMBL/GenBank/DDBJ whole genome shotgun (WGS) entry which is preliminary data.</text>
</comment>
<dbReference type="Pfam" id="PF01167">
    <property type="entry name" value="Tub"/>
    <property type="match status" value="1"/>
</dbReference>
<proteinExistence type="inferred from homology"/>
<comment type="similarity">
    <text evidence="1">Belongs to the TUB family.</text>
</comment>
<feature type="compositionally biased region" description="Polar residues" evidence="2">
    <location>
        <begin position="612"/>
        <end position="629"/>
    </location>
</feature>
<dbReference type="AlphaFoldDB" id="A0AAW1QAA6"/>
<feature type="compositionally biased region" description="Low complexity" evidence="2">
    <location>
        <begin position="77"/>
        <end position="111"/>
    </location>
</feature>
<evidence type="ECO:0000313" key="5">
    <source>
        <dbReference type="Proteomes" id="UP001438707"/>
    </source>
</evidence>